<dbReference type="PRINTS" id="PR00039">
    <property type="entry name" value="HTHLYSR"/>
</dbReference>
<dbReference type="InterPro" id="IPR036388">
    <property type="entry name" value="WH-like_DNA-bd_sf"/>
</dbReference>
<dbReference type="Pfam" id="PF03466">
    <property type="entry name" value="LysR_substrate"/>
    <property type="match status" value="1"/>
</dbReference>
<dbReference type="InterPro" id="IPR058163">
    <property type="entry name" value="LysR-type_TF_proteobact-type"/>
</dbReference>
<dbReference type="InterPro" id="IPR005119">
    <property type="entry name" value="LysR_subst-bd"/>
</dbReference>
<evidence type="ECO:0000256" key="4">
    <source>
        <dbReference type="ARBA" id="ARBA00023163"/>
    </source>
</evidence>
<keyword evidence="6" id="KW-0614">Plasmid</keyword>
<feature type="domain" description="HTH lysR-type" evidence="5">
    <location>
        <begin position="1"/>
        <end position="59"/>
    </location>
</feature>
<dbReference type="EMBL" id="CP140637">
    <property type="protein sequence ID" value="WRW39263.1"/>
    <property type="molecule type" value="Genomic_DNA"/>
</dbReference>
<organism evidence="6 7">
    <name type="scientific">Rhizobium indigoferae</name>
    <dbReference type="NCBI Taxonomy" id="158891"/>
    <lineage>
        <taxon>Bacteria</taxon>
        <taxon>Pseudomonadati</taxon>
        <taxon>Pseudomonadota</taxon>
        <taxon>Alphaproteobacteria</taxon>
        <taxon>Hyphomicrobiales</taxon>
        <taxon>Rhizobiaceae</taxon>
        <taxon>Rhizobium/Agrobacterium group</taxon>
        <taxon>Rhizobium</taxon>
    </lineage>
</organism>
<keyword evidence="4" id="KW-0804">Transcription</keyword>
<dbReference type="InterPro" id="IPR000847">
    <property type="entry name" value="LysR_HTH_N"/>
</dbReference>
<name>A0ABZ1DV25_9HYPH</name>
<dbReference type="PANTHER" id="PTHR30537">
    <property type="entry name" value="HTH-TYPE TRANSCRIPTIONAL REGULATOR"/>
    <property type="match status" value="1"/>
</dbReference>
<reference evidence="6 7" key="1">
    <citation type="submission" date="2023-12" db="EMBL/GenBank/DDBJ databases">
        <authorList>
            <person name="Menendez E."/>
            <person name="Kaur S."/>
            <person name="Flores-Felix J.D."/>
            <person name="diCenzo G.C."/>
            <person name="Peix A."/>
            <person name="Velazquez E."/>
        </authorList>
    </citation>
    <scope>NUCLEOTIDE SEQUENCE [LARGE SCALE GENOMIC DNA]</scope>
    <source>
        <strain evidence="6 7">CIP 108029</strain>
        <plasmid evidence="6 7">pRinCIP108029d</plasmid>
    </source>
</reference>
<sequence length="305" mass="33188">MNRLAAMDAFVRVVDTGSFTSAARQLRVGQPAVSKMIAQLEERVGVRLLLRTTQGLTPTEAGETFYEHSKRAIEEADEAEAKARGSSATLSGRLRISGAVTFVRLYVVPRLPKFLAIHPNLDIEVHMDDRNVDLVEAGIDIALRMGDLQDSSLTARKIGQSPRSVIASPEYLSRAGVPTSLEELASHEAIIYDLRSGGAVWNFTKGSTRSTVTIGGRIRLTAAEGVREAVFAAMGLAVASDWMFGPELASGKVQRVLQDWELPPVDLWAVLPSGRAATTKARTFADFIRRELAAEFRGEHLDEGT</sequence>
<dbReference type="RefSeq" id="WP_193445444.1">
    <property type="nucleotide sequence ID" value="NZ_BSOQ01000011.1"/>
</dbReference>
<evidence type="ECO:0000256" key="3">
    <source>
        <dbReference type="ARBA" id="ARBA00023125"/>
    </source>
</evidence>
<geneLocation type="plasmid" evidence="6 7">
    <name>pRinCIP108029d</name>
</geneLocation>
<comment type="similarity">
    <text evidence="1">Belongs to the LysR transcriptional regulatory family.</text>
</comment>
<dbReference type="PANTHER" id="PTHR30537:SF80">
    <property type="entry name" value="TRANSCRIPTIONAL REGULATOR"/>
    <property type="match status" value="1"/>
</dbReference>
<gene>
    <name evidence="6" type="ORF">U5G49_006328</name>
</gene>
<accession>A0ABZ1DV25</accession>
<dbReference type="SUPFAM" id="SSF53850">
    <property type="entry name" value="Periplasmic binding protein-like II"/>
    <property type="match status" value="1"/>
</dbReference>
<proteinExistence type="inferred from homology"/>
<dbReference type="CDD" id="cd08422">
    <property type="entry name" value="PBP2_CrgA_like"/>
    <property type="match status" value="1"/>
</dbReference>
<dbReference type="Gene3D" id="1.10.10.10">
    <property type="entry name" value="Winged helix-like DNA-binding domain superfamily/Winged helix DNA-binding domain"/>
    <property type="match status" value="1"/>
</dbReference>
<dbReference type="Pfam" id="PF00126">
    <property type="entry name" value="HTH_1"/>
    <property type="match status" value="1"/>
</dbReference>
<evidence type="ECO:0000313" key="6">
    <source>
        <dbReference type="EMBL" id="WRW39263.1"/>
    </source>
</evidence>
<dbReference type="SUPFAM" id="SSF46785">
    <property type="entry name" value="Winged helix' DNA-binding domain"/>
    <property type="match status" value="1"/>
</dbReference>
<evidence type="ECO:0000256" key="1">
    <source>
        <dbReference type="ARBA" id="ARBA00009437"/>
    </source>
</evidence>
<dbReference type="Proteomes" id="UP001322785">
    <property type="component" value="Plasmid pRinCIP108029d"/>
</dbReference>
<evidence type="ECO:0000256" key="2">
    <source>
        <dbReference type="ARBA" id="ARBA00023015"/>
    </source>
</evidence>
<keyword evidence="2" id="KW-0805">Transcription regulation</keyword>
<evidence type="ECO:0000259" key="5">
    <source>
        <dbReference type="PROSITE" id="PS50931"/>
    </source>
</evidence>
<evidence type="ECO:0000313" key="7">
    <source>
        <dbReference type="Proteomes" id="UP001322785"/>
    </source>
</evidence>
<dbReference type="InterPro" id="IPR036390">
    <property type="entry name" value="WH_DNA-bd_sf"/>
</dbReference>
<keyword evidence="7" id="KW-1185">Reference proteome</keyword>
<dbReference type="Gene3D" id="3.40.190.290">
    <property type="match status" value="1"/>
</dbReference>
<dbReference type="PROSITE" id="PS50931">
    <property type="entry name" value="HTH_LYSR"/>
    <property type="match status" value="1"/>
</dbReference>
<keyword evidence="3" id="KW-0238">DNA-binding</keyword>
<protein>
    <submittedName>
        <fullName evidence="6">LysR family transcriptional regulator</fullName>
    </submittedName>
</protein>